<dbReference type="RefSeq" id="WP_047916743.1">
    <property type="nucleotide sequence ID" value="NZ_LN774770.1"/>
</dbReference>
<dbReference type="KEGG" id="lpk:LACPI_2353"/>
<gene>
    <name evidence="2" type="ORF">LACPI_2353</name>
</gene>
<dbReference type="SUPFAM" id="SSF52540">
    <property type="entry name" value="P-loop containing nucleoside triphosphate hydrolases"/>
    <property type="match status" value="1"/>
</dbReference>
<dbReference type="InterPro" id="IPR025669">
    <property type="entry name" value="AAA_dom"/>
</dbReference>
<evidence type="ECO:0000313" key="2">
    <source>
        <dbReference type="EMBL" id="CEN29553.1"/>
    </source>
</evidence>
<dbReference type="CDD" id="cd02042">
    <property type="entry name" value="ParAB_family"/>
    <property type="match status" value="1"/>
</dbReference>
<dbReference type="PANTHER" id="PTHR13696:SF99">
    <property type="entry name" value="COBYRINIC ACID AC-DIAMIDE SYNTHASE"/>
    <property type="match status" value="1"/>
</dbReference>
<evidence type="ECO:0000259" key="1">
    <source>
        <dbReference type="Pfam" id="PF13614"/>
    </source>
</evidence>
<dbReference type="InterPro" id="IPR050678">
    <property type="entry name" value="DNA_Partitioning_ATPase"/>
</dbReference>
<protein>
    <submittedName>
        <fullName evidence="2">Plasmid partition protein</fullName>
    </submittedName>
</protein>
<sequence length="268" mass="30821">MKIITFTAIKGGVGKTTMTLNYSDWLVRQGNKVLLIDLDHQCNLTTIFEPTRRNNTIAEAFKDEEDAQKVQIDHIKENLDLIAGYFDLDEIGSKLENNSNKEMMLYMWLKNNYDILNIASYDYILIDTHPDFGTITKNAIALSNYLISPITPSEHGYSAKFDLETRLEKFRKALFDYKTGETYVDAKLFFVANMVKHNTSTSRELLDHIKDDKTVMTVVPEREIFNKATTQHLSVFDFSEIDTKIAQSNKKSIVEINNSFNAIYDITK</sequence>
<keyword evidence="2" id="KW-0614">Plasmid</keyword>
<accession>A0A0D6E017</accession>
<organism evidence="2 3">
    <name type="scientific">Pseudolactococcus piscium MKFS47</name>
    <dbReference type="NCBI Taxonomy" id="297352"/>
    <lineage>
        <taxon>Bacteria</taxon>
        <taxon>Bacillati</taxon>
        <taxon>Bacillota</taxon>
        <taxon>Bacilli</taxon>
        <taxon>Lactobacillales</taxon>
        <taxon>Streptococcaceae</taxon>
        <taxon>Pseudolactococcus</taxon>
    </lineage>
</organism>
<reference evidence="3" key="1">
    <citation type="submission" date="2015-01" db="EMBL/GenBank/DDBJ databases">
        <authorList>
            <person name="Andreevskaya M."/>
        </authorList>
    </citation>
    <scope>NUCLEOTIDE SEQUENCE [LARGE SCALE GENOMIC DNA]</scope>
    <source>
        <strain evidence="3">MKFS47</strain>
        <plasmid evidence="3">II</plasmid>
    </source>
</reference>
<feature type="domain" description="AAA" evidence="1">
    <location>
        <begin position="1"/>
        <end position="171"/>
    </location>
</feature>
<dbReference type="InterPro" id="IPR027417">
    <property type="entry name" value="P-loop_NTPase"/>
</dbReference>
<dbReference type="Proteomes" id="UP000033166">
    <property type="component" value="Plasmid II"/>
</dbReference>
<evidence type="ECO:0000313" key="3">
    <source>
        <dbReference type="Proteomes" id="UP000033166"/>
    </source>
</evidence>
<dbReference type="PANTHER" id="PTHR13696">
    <property type="entry name" value="P-LOOP CONTAINING NUCLEOSIDE TRIPHOSPHATE HYDROLASE"/>
    <property type="match status" value="1"/>
</dbReference>
<dbReference type="EMBL" id="LN774770">
    <property type="protein sequence ID" value="CEN29553.1"/>
    <property type="molecule type" value="Genomic_DNA"/>
</dbReference>
<geneLocation type="plasmid" evidence="2 3">
    <name>II</name>
</geneLocation>
<dbReference type="HOGENOM" id="CLU_037612_4_4_9"/>
<dbReference type="Gene3D" id="3.40.50.300">
    <property type="entry name" value="P-loop containing nucleotide triphosphate hydrolases"/>
    <property type="match status" value="1"/>
</dbReference>
<name>A0A0D6E017_9LACT</name>
<dbReference type="Pfam" id="PF13614">
    <property type="entry name" value="AAA_31"/>
    <property type="match status" value="1"/>
</dbReference>
<dbReference type="AlphaFoldDB" id="A0A0D6E017"/>
<proteinExistence type="predicted"/>